<evidence type="ECO:0000313" key="1">
    <source>
        <dbReference type="EMBL" id="CAG8516744.1"/>
    </source>
</evidence>
<accession>A0A9N9A4E1</accession>
<organism evidence="1 2">
    <name type="scientific">Racocetra fulgida</name>
    <dbReference type="NCBI Taxonomy" id="60492"/>
    <lineage>
        <taxon>Eukaryota</taxon>
        <taxon>Fungi</taxon>
        <taxon>Fungi incertae sedis</taxon>
        <taxon>Mucoromycota</taxon>
        <taxon>Glomeromycotina</taxon>
        <taxon>Glomeromycetes</taxon>
        <taxon>Diversisporales</taxon>
        <taxon>Gigasporaceae</taxon>
        <taxon>Racocetra</taxon>
    </lineage>
</organism>
<gene>
    <name evidence="1" type="ORF">RFULGI_LOCUS3156</name>
</gene>
<dbReference type="AlphaFoldDB" id="A0A9N9A4E1"/>
<keyword evidence="2" id="KW-1185">Reference proteome</keyword>
<dbReference type="OrthoDB" id="2407123at2759"/>
<reference evidence="1" key="1">
    <citation type="submission" date="2021-06" db="EMBL/GenBank/DDBJ databases">
        <authorList>
            <person name="Kallberg Y."/>
            <person name="Tangrot J."/>
            <person name="Rosling A."/>
        </authorList>
    </citation>
    <scope>NUCLEOTIDE SEQUENCE</scope>
    <source>
        <strain evidence="1">IN212</strain>
    </source>
</reference>
<feature type="non-terminal residue" evidence="1">
    <location>
        <position position="1"/>
    </location>
</feature>
<protein>
    <submittedName>
        <fullName evidence="1">9228_t:CDS:1</fullName>
    </submittedName>
</protein>
<evidence type="ECO:0000313" key="2">
    <source>
        <dbReference type="Proteomes" id="UP000789396"/>
    </source>
</evidence>
<comment type="caution">
    <text evidence="1">The sequence shown here is derived from an EMBL/GenBank/DDBJ whole genome shotgun (WGS) entry which is preliminary data.</text>
</comment>
<dbReference type="Proteomes" id="UP000789396">
    <property type="component" value="Unassembled WGS sequence"/>
</dbReference>
<proteinExistence type="predicted"/>
<dbReference type="EMBL" id="CAJVPZ010002626">
    <property type="protein sequence ID" value="CAG8516744.1"/>
    <property type="molecule type" value="Genomic_DNA"/>
</dbReference>
<name>A0A9N9A4E1_9GLOM</name>
<sequence>DGFDVTKVSNLISKAKTLNSYISDKDKYRESHYELQAELNPQPQVNPLSNDTRTHELAKLLHPFTQATGYIGGSQYPTLGMMISTLIKLLRYLREFYPAITSQTIKKENGGWIGLNMAETVGKLFIQDLTYKEIIESLQPTKTIMQDIFKQLELKGENFFTFKLATDQEIECLWELVLELDDSLVPEDMS</sequence>